<evidence type="ECO:0000256" key="10">
    <source>
        <dbReference type="ARBA" id="ARBA00030803"/>
    </source>
</evidence>
<feature type="domain" description="Anti-sigma K factor RskA C-terminal" evidence="12">
    <location>
        <begin position="116"/>
        <end position="260"/>
    </location>
</feature>
<proteinExistence type="predicted"/>
<keyword evidence="4 11" id="KW-0812">Transmembrane</keyword>
<dbReference type="Pfam" id="PF10099">
    <property type="entry name" value="RskA_C"/>
    <property type="match status" value="1"/>
</dbReference>
<evidence type="ECO:0000256" key="6">
    <source>
        <dbReference type="ARBA" id="ARBA00023015"/>
    </source>
</evidence>
<evidence type="ECO:0000256" key="7">
    <source>
        <dbReference type="ARBA" id="ARBA00023136"/>
    </source>
</evidence>
<dbReference type="InterPro" id="IPR018764">
    <property type="entry name" value="RskA_C"/>
</dbReference>
<evidence type="ECO:0000256" key="5">
    <source>
        <dbReference type="ARBA" id="ARBA00022989"/>
    </source>
</evidence>
<name>A0A6J4J1G5_9ACTN</name>
<keyword evidence="3" id="KW-1003">Cell membrane</keyword>
<dbReference type="GO" id="GO:0005886">
    <property type="term" value="C:plasma membrane"/>
    <property type="evidence" value="ECO:0007669"/>
    <property type="project" value="UniProtKB-SubCell"/>
</dbReference>
<dbReference type="Gene3D" id="1.10.10.1320">
    <property type="entry name" value="Anti-sigma factor, zinc-finger domain"/>
    <property type="match status" value="1"/>
</dbReference>
<dbReference type="GO" id="GO:0006417">
    <property type="term" value="P:regulation of translation"/>
    <property type="evidence" value="ECO:0007669"/>
    <property type="project" value="TreeGrafter"/>
</dbReference>
<dbReference type="AlphaFoldDB" id="A0A6J4J1G5"/>
<evidence type="ECO:0000256" key="3">
    <source>
        <dbReference type="ARBA" id="ARBA00022475"/>
    </source>
</evidence>
<dbReference type="InterPro" id="IPR051474">
    <property type="entry name" value="Anti-sigma-K/W_factor"/>
</dbReference>
<reference evidence="13" key="1">
    <citation type="submission" date="2020-02" db="EMBL/GenBank/DDBJ databases">
        <authorList>
            <person name="Meier V. D."/>
        </authorList>
    </citation>
    <scope>NUCLEOTIDE SEQUENCE</scope>
    <source>
        <strain evidence="13">AVDCRST_MAG52</strain>
    </source>
</reference>
<keyword evidence="6" id="KW-0805">Transcription regulation</keyword>
<feature type="transmembrane region" description="Helical" evidence="11">
    <location>
        <begin position="111"/>
        <end position="130"/>
    </location>
</feature>
<gene>
    <name evidence="13" type="ORF">AVDCRST_MAG52-2770</name>
</gene>
<keyword evidence="8" id="KW-0804">Transcription</keyword>
<comment type="subcellular location">
    <subcellularLocation>
        <location evidence="2">Cell membrane</location>
    </subcellularLocation>
    <subcellularLocation>
        <location evidence="1">Membrane</location>
        <topology evidence="1">Single-pass membrane protein</topology>
    </subcellularLocation>
</comment>
<evidence type="ECO:0000256" key="11">
    <source>
        <dbReference type="SAM" id="Phobius"/>
    </source>
</evidence>
<dbReference type="EMBL" id="CADCTN010000194">
    <property type="protein sequence ID" value="CAA9264343.1"/>
    <property type="molecule type" value="Genomic_DNA"/>
</dbReference>
<keyword evidence="5 11" id="KW-1133">Transmembrane helix</keyword>
<dbReference type="PANTHER" id="PTHR37461">
    <property type="entry name" value="ANTI-SIGMA-K FACTOR RSKA"/>
    <property type="match status" value="1"/>
</dbReference>
<dbReference type="GO" id="GO:0016989">
    <property type="term" value="F:sigma factor antagonist activity"/>
    <property type="evidence" value="ECO:0007669"/>
    <property type="project" value="TreeGrafter"/>
</dbReference>
<evidence type="ECO:0000256" key="2">
    <source>
        <dbReference type="ARBA" id="ARBA00004236"/>
    </source>
</evidence>
<evidence type="ECO:0000256" key="8">
    <source>
        <dbReference type="ARBA" id="ARBA00023163"/>
    </source>
</evidence>
<evidence type="ECO:0000256" key="9">
    <source>
        <dbReference type="ARBA" id="ARBA00029829"/>
    </source>
</evidence>
<protein>
    <recommendedName>
        <fullName evidence="10">Regulator of SigK</fullName>
    </recommendedName>
    <alternativeName>
        <fullName evidence="9">Sigma-K anti-sigma factor RskA</fullName>
    </alternativeName>
</protein>
<evidence type="ECO:0000259" key="12">
    <source>
        <dbReference type="Pfam" id="PF10099"/>
    </source>
</evidence>
<evidence type="ECO:0000313" key="13">
    <source>
        <dbReference type="EMBL" id="CAA9264343.1"/>
    </source>
</evidence>
<keyword evidence="7 11" id="KW-0472">Membrane</keyword>
<dbReference type="PANTHER" id="PTHR37461:SF1">
    <property type="entry name" value="ANTI-SIGMA-K FACTOR RSKA"/>
    <property type="match status" value="1"/>
</dbReference>
<organism evidence="13">
    <name type="scientific">uncultured Blastococcus sp</name>
    <dbReference type="NCBI Taxonomy" id="217144"/>
    <lineage>
        <taxon>Bacteria</taxon>
        <taxon>Bacillati</taxon>
        <taxon>Actinomycetota</taxon>
        <taxon>Actinomycetes</taxon>
        <taxon>Geodermatophilales</taxon>
        <taxon>Geodermatophilaceae</taxon>
        <taxon>Blastococcus</taxon>
        <taxon>environmental samples</taxon>
    </lineage>
</organism>
<dbReference type="InterPro" id="IPR041916">
    <property type="entry name" value="Anti_sigma_zinc_sf"/>
</dbReference>
<sequence>MTADHQHHDELAVGWALHALEPEDEAEFARHLPGCARCAETVAQTTEVMGALATDLPPAEPSEALRSRLRAAVEATEQVHRPAVPAPVPAPAPAAATVSAVPAPRPVRRRVLPLALVAAAVAAVLGLGFWNIGLRSERAELAAAVAGQQDVVDALLVPGEATVAPLGDDDRPVATVVARDDELQVITQGLAPNDVANSTYVVWGLGEGAPVPLGLFDVDRSQMALQTVGSGLTGLDEFPQYGVSIEPGREAPSQPTEVVATGQVTS</sequence>
<evidence type="ECO:0000256" key="1">
    <source>
        <dbReference type="ARBA" id="ARBA00004167"/>
    </source>
</evidence>
<accession>A0A6J4J1G5</accession>
<evidence type="ECO:0000256" key="4">
    <source>
        <dbReference type="ARBA" id="ARBA00022692"/>
    </source>
</evidence>